<dbReference type="AlphaFoldDB" id="A0A814T537"/>
<name>A0A814T537_9BILA</name>
<comment type="caution">
    <text evidence="1">The sequence shown here is derived from an EMBL/GenBank/DDBJ whole genome shotgun (WGS) entry which is preliminary data.</text>
</comment>
<proteinExistence type="predicted"/>
<sequence length="201" mass="23380">DYSTYNLPCRHILFVRKSKDIPIIEPSMINERWKNKIFEKSSVNQEQNKIINSNGRRTIQMSNMNRIQSSEFLSPTKSKFFECHRMQIMLQIKELWESSVDFTIKPIIESNLANKRIEINQEDLSRYESIIQTDSDLPCCSNSNNQVETNLVDSISTSSETEEENLNQNQNFVKIDLTGKSFVKSAPKRGAPTKAQRKRKQ</sequence>
<feature type="non-terminal residue" evidence="1">
    <location>
        <position position="1"/>
    </location>
</feature>
<keyword evidence="2" id="KW-1185">Reference proteome</keyword>
<organism evidence="1 2">
    <name type="scientific">Brachionus calyciflorus</name>
    <dbReference type="NCBI Taxonomy" id="104777"/>
    <lineage>
        <taxon>Eukaryota</taxon>
        <taxon>Metazoa</taxon>
        <taxon>Spiralia</taxon>
        <taxon>Gnathifera</taxon>
        <taxon>Rotifera</taxon>
        <taxon>Eurotatoria</taxon>
        <taxon>Monogononta</taxon>
        <taxon>Pseudotrocha</taxon>
        <taxon>Ploima</taxon>
        <taxon>Brachionidae</taxon>
        <taxon>Brachionus</taxon>
    </lineage>
</organism>
<dbReference type="Proteomes" id="UP000663879">
    <property type="component" value="Unassembled WGS sequence"/>
</dbReference>
<protein>
    <submittedName>
        <fullName evidence="1">Uncharacterized protein</fullName>
    </submittedName>
</protein>
<feature type="non-terminal residue" evidence="1">
    <location>
        <position position="201"/>
    </location>
</feature>
<dbReference type="EMBL" id="CAJNOC010013030">
    <property type="protein sequence ID" value="CAF1156646.1"/>
    <property type="molecule type" value="Genomic_DNA"/>
</dbReference>
<evidence type="ECO:0000313" key="2">
    <source>
        <dbReference type="Proteomes" id="UP000663879"/>
    </source>
</evidence>
<evidence type="ECO:0000313" key="1">
    <source>
        <dbReference type="EMBL" id="CAF1156646.1"/>
    </source>
</evidence>
<gene>
    <name evidence="1" type="ORF">OXX778_LOCUS23481</name>
</gene>
<reference evidence="1" key="1">
    <citation type="submission" date="2021-02" db="EMBL/GenBank/DDBJ databases">
        <authorList>
            <person name="Nowell W R."/>
        </authorList>
    </citation>
    <scope>NUCLEOTIDE SEQUENCE</scope>
    <source>
        <strain evidence="1">Ploen Becks lab</strain>
    </source>
</reference>
<accession>A0A814T537</accession>